<organism evidence="1 2">
    <name type="scientific">Pluteus cervinus</name>
    <dbReference type="NCBI Taxonomy" id="181527"/>
    <lineage>
        <taxon>Eukaryota</taxon>
        <taxon>Fungi</taxon>
        <taxon>Dikarya</taxon>
        <taxon>Basidiomycota</taxon>
        <taxon>Agaricomycotina</taxon>
        <taxon>Agaricomycetes</taxon>
        <taxon>Agaricomycetidae</taxon>
        <taxon>Agaricales</taxon>
        <taxon>Pluteineae</taxon>
        <taxon>Pluteaceae</taxon>
        <taxon>Pluteus</taxon>
    </lineage>
</organism>
<evidence type="ECO:0000313" key="2">
    <source>
        <dbReference type="Proteomes" id="UP000308600"/>
    </source>
</evidence>
<proteinExistence type="predicted"/>
<keyword evidence="2" id="KW-1185">Reference proteome</keyword>
<evidence type="ECO:0000313" key="1">
    <source>
        <dbReference type="EMBL" id="TFK66301.1"/>
    </source>
</evidence>
<protein>
    <submittedName>
        <fullName evidence="1">Uncharacterized protein</fullName>
    </submittedName>
</protein>
<gene>
    <name evidence="1" type="ORF">BDN72DRAFT_844516</name>
</gene>
<sequence length="182" mass="20489">MLEPPNRFMNSIHTQYPDDQRIKSVWLQAAGLDYPGFGDRHVLIWWENGPSTSNANSTSTDKNQECASQSADITQIIQLAGGPGNYHYYYPVVQKQKGGANLYAVQVESNQQWFLAEFTRGQRDRILELAAGLEFKKDSGVNGCRVWTRDHLEAMVEDGLLGVDVFEGVDREAPLVQRKAEI</sequence>
<name>A0ACD3AL84_9AGAR</name>
<reference evidence="1 2" key="1">
    <citation type="journal article" date="2019" name="Nat. Ecol. Evol.">
        <title>Megaphylogeny resolves global patterns of mushroom evolution.</title>
        <authorList>
            <person name="Varga T."/>
            <person name="Krizsan K."/>
            <person name="Foldi C."/>
            <person name="Dima B."/>
            <person name="Sanchez-Garcia M."/>
            <person name="Sanchez-Ramirez S."/>
            <person name="Szollosi G.J."/>
            <person name="Szarkandi J.G."/>
            <person name="Papp V."/>
            <person name="Albert L."/>
            <person name="Andreopoulos W."/>
            <person name="Angelini C."/>
            <person name="Antonin V."/>
            <person name="Barry K.W."/>
            <person name="Bougher N.L."/>
            <person name="Buchanan P."/>
            <person name="Buyck B."/>
            <person name="Bense V."/>
            <person name="Catcheside P."/>
            <person name="Chovatia M."/>
            <person name="Cooper J."/>
            <person name="Damon W."/>
            <person name="Desjardin D."/>
            <person name="Finy P."/>
            <person name="Geml J."/>
            <person name="Haridas S."/>
            <person name="Hughes K."/>
            <person name="Justo A."/>
            <person name="Karasinski D."/>
            <person name="Kautmanova I."/>
            <person name="Kiss B."/>
            <person name="Kocsube S."/>
            <person name="Kotiranta H."/>
            <person name="LaButti K.M."/>
            <person name="Lechner B.E."/>
            <person name="Liimatainen K."/>
            <person name="Lipzen A."/>
            <person name="Lukacs Z."/>
            <person name="Mihaltcheva S."/>
            <person name="Morgado L.N."/>
            <person name="Niskanen T."/>
            <person name="Noordeloos M.E."/>
            <person name="Ohm R.A."/>
            <person name="Ortiz-Santana B."/>
            <person name="Ovrebo C."/>
            <person name="Racz N."/>
            <person name="Riley R."/>
            <person name="Savchenko A."/>
            <person name="Shiryaev A."/>
            <person name="Soop K."/>
            <person name="Spirin V."/>
            <person name="Szebenyi C."/>
            <person name="Tomsovsky M."/>
            <person name="Tulloss R.E."/>
            <person name="Uehling J."/>
            <person name="Grigoriev I.V."/>
            <person name="Vagvolgyi C."/>
            <person name="Papp T."/>
            <person name="Martin F.M."/>
            <person name="Miettinen O."/>
            <person name="Hibbett D.S."/>
            <person name="Nagy L.G."/>
        </authorList>
    </citation>
    <scope>NUCLEOTIDE SEQUENCE [LARGE SCALE GENOMIC DNA]</scope>
    <source>
        <strain evidence="1 2">NL-1719</strain>
    </source>
</reference>
<dbReference type="Proteomes" id="UP000308600">
    <property type="component" value="Unassembled WGS sequence"/>
</dbReference>
<accession>A0ACD3AL84</accession>
<dbReference type="EMBL" id="ML208409">
    <property type="protein sequence ID" value="TFK66301.1"/>
    <property type="molecule type" value="Genomic_DNA"/>
</dbReference>